<feature type="domain" description="SH2" evidence="14">
    <location>
        <begin position="128"/>
        <end position="225"/>
    </location>
</feature>
<evidence type="ECO:0000256" key="1">
    <source>
        <dbReference type="ARBA" id="ARBA00022443"/>
    </source>
</evidence>
<name>A0A9Q0DUV8_9TELE</name>
<protein>
    <recommendedName>
        <fullName evidence="12">Tyrosine-protein kinase</fullName>
        <ecNumber evidence="12">2.7.10.2</ecNumber>
    </recommendedName>
</protein>
<organism evidence="17 18">
    <name type="scientific">Muraenolepis orangiensis</name>
    <name type="common">Patagonian moray cod</name>
    <dbReference type="NCBI Taxonomy" id="630683"/>
    <lineage>
        <taxon>Eukaryota</taxon>
        <taxon>Metazoa</taxon>
        <taxon>Chordata</taxon>
        <taxon>Craniata</taxon>
        <taxon>Vertebrata</taxon>
        <taxon>Euteleostomi</taxon>
        <taxon>Actinopterygii</taxon>
        <taxon>Neopterygii</taxon>
        <taxon>Teleostei</taxon>
        <taxon>Neoteleostei</taxon>
        <taxon>Acanthomorphata</taxon>
        <taxon>Zeiogadaria</taxon>
        <taxon>Gadariae</taxon>
        <taxon>Gadiformes</taxon>
        <taxon>Muraenolepidoidei</taxon>
        <taxon>Muraenolepididae</taxon>
        <taxon>Muraenolepis</taxon>
    </lineage>
</organism>
<keyword evidence="2 12" id="KW-0808">Transferase</keyword>
<feature type="region of interest" description="Disordered" evidence="13">
    <location>
        <begin position="1"/>
        <end position="45"/>
    </location>
</feature>
<dbReference type="FunFam" id="2.30.30.40:FF:000095">
    <property type="entry name" value="Tyrosine-protein kinase"/>
    <property type="match status" value="1"/>
</dbReference>
<dbReference type="PROSITE" id="PS50011">
    <property type="entry name" value="PROTEIN_KINASE_DOM"/>
    <property type="match status" value="1"/>
</dbReference>
<dbReference type="Pfam" id="PF07714">
    <property type="entry name" value="PK_Tyr_Ser-Thr"/>
    <property type="match status" value="2"/>
</dbReference>
<dbReference type="PRINTS" id="PR00452">
    <property type="entry name" value="SH3DOMAIN"/>
</dbReference>
<evidence type="ECO:0000256" key="4">
    <source>
        <dbReference type="ARBA" id="ARBA00022741"/>
    </source>
</evidence>
<dbReference type="SUPFAM" id="SSF56112">
    <property type="entry name" value="Protein kinase-like (PK-like)"/>
    <property type="match status" value="1"/>
</dbReference>
<dbReference type="GO" id="GO:0004715">
    <property type="term" value="F:non-membrane spanning protein tyrosine kinase activity"/>
    <property type="evidence" value="ECO:0007669"/>
    <property type="project" value="UniProtKB-EC"/>
</dbReference>
<dbReference type="AlphaFoldDB" id="A0A9Q0DUV8"/>
<dbReference type="InterPro" id="IPR001245">
    <property type="entry name" value="Ser-Thr/Tyr_kinase_cat_dom"/>
</dbReference>
<dbReference type="GO" id="GO:0005524">
    <property type="term" value="F:ATP binding"/>
    <property type="evidence" value="ECO:0007669"/>
    <property type="project" value="UniProtKB-KW"/>
</dbReference>
<dbReference type="OrthoDB" id="4062651at2759"/>
<feature type="domain" description="Protein kinase" evidence="16">
    <location>
        <begin position="214"/>
        <end position="487"/>
    </location>
</feature>
<dbReference type="PROSITE" id="PS50002">
    <property type="entry name" value="SH3"/>
    <property type="match status" value="1"/>
</dbReference>
<evidence type="ECO:0000256" key="8">
    <source>
        <dbReference type="ARBA" id="ARBA00023288"/>
    </source>
</evidence>
<keyword evidence="18" id="KW-1185">Reference proteome</keyword>
<keyword evidence="3" id="KW-0519">Myristate</keyword>
<dbReference type="InterPro" id="IPR020635">
    <property type="entry name" value="Tyr_kinase_cat_dom"/>
</dbReference>
<comment type="catalytic activity">
    <reaction evidence="9 12">
        <text>L-tyrosyl-[protein] + ATP = O-phospho-L-tyrosyl-[protein] + ADP + H(+)</text>
        <dbReference type="Rhea" id="RHEA:10596"/>
        <dbReference type="Rhea" id="RHEA-COMP:10136"/>
        <dbReference type="Rhea" id="RHEA-COMP:20101"/>
        <dbReference type="ChEBI" id="CHEBI:15378"/>
        <dbReference type="ChEBI" id="CHEBI:30616"/>
        <dbReference type="ChEBI" id="CHEBI:46858"/>
        <dbReference type="ChEBI" id="CHEBI:61978"/>
        <dbReference type="ChEBI" id="CHEBI:456216"/>
        <dbReference type="EC" id="2.7.10.2"/>
    </reaction>
</comment>
<dbReference type="Proteomes" id="UP001148018">
    <property type="component" value="Unassembled WGS sequence"/>
</dbReference>
<keyword evidence="7 12" id="KW-0829">Tyrosine-protein kinase</keyword>
<dbReference type="PANTHER" id="PTHR24418">
    <property type="entry name" value="TYROSINE-PROTEIN KINASE"/>
    <property type="match status" value="1"/>
</dbReference>
<evidence type="ECO:0000256" key="13">
    <source>
        <dbReference type="SAM" id="MobiDB-lite"/>
    </source>
</evidence>
<dbReference type="Pfam" id="PF00017">
    <property type="entry name" value="SH2"/>
    <property type="match status" value="1"/>
</dbReference>
<sequence length="487" mass="54961">MGCKQSKLSEGLSRGQGKGAASPPERSNTVYVRDPTYNSNSGKTSSELLPGEIFQKMEEQADTNKVVVALYPYEAIHPHDLGFKKGDTMRVLEEGGEWWRAKSMSSGEEGFIPSNYVALANTIETEEWFFKDISRKDAERQLLTPANKQGCYLIRESETSKGSYSLSIRDVDPQQGTELVKHYKIRPLDNGGCFISPKITFPDYSSMIRHYEKAQGPEAMGQGRLGDLQAVHQDGEEAGGGPVRRGLDGLLQQHHQGGGEDPEARHHDVEAFMEEANLMKTLHHDRLVRLHAVVTLTPPIYIITEYMANGSLLDFMKSPEGSKLQLPKLIDFSAQIAEGMAYIEKRNYIHRDLRAANVLVSDSLLCKIADFGLARIIEDDHPTCGPSAFCCTRSSPWERTPTQRGYRMPRPEDCPEELYEIMTSCWKNKPDDRPTFDYMQSVLDDYYTATEAHKVLVCVPKSGRPRGFFSYGDRWNLFHRKHLSSMH</sequence>
<dbReference type="Pfam" id="PF00018">
    <property type="entry name" value="SH3_1"/>
    <property type="match status" value="1"/>
</dbReference>
<dbReference type="InterPro" id="IPR036028">
    <property type="entry name" value="SH3-like_dom_sf"/>
</dbReference>
<dbReference type="InterPro" id="IPR000980">
    <property type="entry name" value="SH2"/>
</dbReference>
<evidence type="ECO:0000256" key="9">
    <source>
        <dbReference type="ARBA" id="ARBA00051245"/>
    </source>
</evidence>
<evidence type="ECO:0000256" key="12">
    <source>
        <dbReference type="RuleBase" id="RU362096"/>
    </source>
</evidence>
<dbReference type="EMBL" id="JANIIK010000111">
    <property type="protein sequence ID" value="KAJ3594951.1"/>
    <property type="molecule type" value="Genomic_DNA"/>
</dbReference>
<gene>
    <name evidence="17" type="ORF">NHX12_004256</name>
</gene>
<comment type="similarity">
    <text evidence="12">Belongs to the protein kinase superfamily. Tyr protein kinase family.</text>
</comment>
<dbReference type="Gene3D" id="1.10.510.10">
    <property type="entry name" value="Transferase(Phosphotransferase) domain 1"/>
    <property type="match status" value="2"/>
</dbReference>
<dbReference type="Gene3D" id="3.30.200.20">
    <property type="entry name" value="Phosphorylase Kinase, domain 1"/>
    <property type="match status" value="1"/>
</dbReference>
<feature type="compositionally biased region" description="Polar residues" evidence="13">
    <location>
        <begin position="25"/>
        <end position="45"/>
    </location>
</feature>
<dbReference type="SMART" id="SM00219">
    <property type="entry name" value="TyrKc"/>
    <property type="match status" value="1"/>
</dbReference>
<accession>A0A9Q0DUV8</accession>
<keyword evidence="8" id="KW-0449">Lipoprotein</keyword>
<evidence type="ECO:0000256" key="7">
    <source>
        <dbReference type="ARBA" id="ARBA00023137"/>
    </source>
</evidence>
<dbReference type="EC" id="2.7.10.2" evidence="12"/>
<feature type="domain" description="SH3" evidence="15">
    <location>
        <begin position="62"/>
        <end position="122"/>
    </location>
</feature>
<dbReference type="InterPro" id="IPR050198">
    <property type="entry name" value="Non-receptor_tyrosine_kinases"/>
</dbReference>
<evidence type="ECO:0000256" key="10">
    <source>
        <dbReference type="PROSITE-ProRule" id="PRU00191"/>
    </source>
</evidence>
<dbReference type="PROSITE" id="PS50001">
    <property type="entry name" value="SH2"/>
    <property type="match status" value="1"/>
</dbReference>
<reference evidence="17" key="1">
    <citation type="submission" date="2022-07" db="EMBL/GenBank/DDBJ databases">
        <title>Chromosome-level genome of Muraenolepis orangiensis.</title>
        <authorList>
            <person name="Kim J."/>
        </authorList>
    </citation>
    <scope>NUCLEOTIDE SEQUENCE</scope>
    <source>
        <strain evidence="17">KU_S4_2022</strain>
        <tissue evidence="17">Muscle</tissue>
    </source>
</reference>
<dbReference type="PROSITE" id="PS00109">
    <property type="entry name" value="PROTEIN_KINASE_TYR"/>
    <property type="match status" value="1"/>
</dbReference>
<dbReference type="PRINTS" id="PR00401">
    <property type="entry name" value="SH2DOMAIN"/>
</dbReference>
<dbReference type="InterPro" id="IPR008266">
    <property type="entry name" value="Tyr_kinase_AS"/>
</dbReference>
<evidence type="ECO:0000256" key="3">
    <source>
        <dbReference type="ARBA" id="ARBA00022707"/>
    </source>
</evidence>
<comment type="caution">
    <text evidence="17">The sequence shown here is derived from an EMBL/GenBank/DDBJ whole genome shotgun (WGS) entry which is preliminary data.</text>
</comment>
<evidence type="ECO:0000259" key="15">
    <source>
        <dbReference type="PROSITE" id="PS50002"/>
    </source>
</evidence>
<evidence type="ECO:0000313" key="18">
    <source>
        <dbReference type="Proteomes" id="UP001148018"/>
    </source>
</evidence>
<dbReference type="PRINTS" id="PR00109">
    <property type="entry name" value="TYRKINASE"/>
</dbReference>
<keyword evidence="1 11" id="KW-0728">SH3 domain</keyword>
<keyword evidence="6 12" id="KW-0067">ATP-binding</keyword>
<evidence type="ECO:0000256" key="5">
    <source>
        <dbReference type="ARBA" id="ARBA00022777"/>
    </source>
</evidence>
<keyword evidence="10" id="KW-0727">SH2 domain</keyword>
<proteinExistence type="inferred from homology"/>
<keyword evidence="4 12" id="KW-0547">Nucleotide-binding</keyword>
<keyword evidence="5 12" id="KW-0418">Kinase</keyword>
<dbReference type="InterPro" id="IPR000719">
    <property type="entry name" value="Prot_kinase_dom"/>
</dbReference>
<evidence type="ECO:0000256" key="2">
    <source>
        <dbReference type="ARBA" id="ARBA00022679"/>
    </source>
</evidence>
<dbReference type="Gene3D" id="2.30.30.40">
    <property type="entry name" value="SH3 Domains"/>
    <property type="match status" value="1"/>
</dbReference>
<dbReference type="InterPro" id="IPR001452">
    <property type="entry name" value="SH3_domain"/>
</dbReference>
<dbReference type="SUPFAM" id="SSF55550">
    <property type="entry name" value="SH2 domain"/>
    <property type="match status" value="1"/>
</dbReference>
<evidence type="ECO:0000313" key="17">
    <source>
        <dbReference type="EMBL" id="KAJ3594951.1"/>
    </source>
</evidence>
<dbReference type="InterPro" id="IPR011009">
    <property type="entry name" value="Kinase-like_dom_sf"/>
</dbReference>
<evidence type="ECO:0000259" key="16">
    <source>
        <dbReference type="PROSITE" id="PS50011"/>
    </source>
</evidence>
<dbReference type="SMART" id="SM00326">
    <property type="entry name" value="SH3"/>
    <property type="match status" value="1"/>
</dbReference>
<evidence type="ECO:0000259" key="14">
    <source>
        <dbReference type="PROSITE" id="PS50001"/>
    </source>
</evidence>
<evidence type="ECO:0000256" key="6">
    <source>
        <dbReference type="ARBA" id="ARBA00022840"/>
    </source>
</evidence>
<dbReference type="InterPro" id="IPR036860">
    <property type="entry name" value="SH2_dom_sf"/>
</dbReference>
<dbReference type="SUPFAM" id="SSF50044">
    <property type="entry name" value="SH3-domain"/>
    <property type="match status" value="1"/>
</dbReference>
<dbReference type="Gene3D" id="3.30.505.10">
    <property type="entry name" value="SH2 domain"/>
    <property type="match status" value="1"/>
</dbReference>
<evidence type="ECO:0000256" key="11">
    <source>
        <dbReference type="PROSITE-ProRule" id="PRU00192"/>
    </source>
</evidence>
<dbReference type="SMART" id="SM00252">
    <property type="entry name" value="SH2"/>
    <property type="match status" value="1"/>
</dbReference>